<keyword evidence="3" id="KW-1185">Reference proteome</keyword>
<keyword evidence="1" id="KW-1133">Transmembrane helix</keyword>
<evidence type="ECO:0000256" key="1">
    <source>
        <dbReference type="SAM" id="Phobius"/>
    </source>
</evidence>
<dbReference type="AlphaFoldDB" id="A0A8C3KDB1"/>
<evidence type="ECO:0000313" key="3">
    <source>
        <dbReference type="Proteomes" id="UP000694419"/>
    </source>
</evidence>
<organism evidence="2 3">
    <name type="scientific">Calidris pygmaea</name>
    <name type="common">Spoon-billed sandpiper</name>
    <dbReference type="NCBI Taxonomy" id="425635"/>
    <lineage>
        <taxon>Eukaryota</taxon>
        <taxon>Metazoa</taxon>
        <taxon>Chordata</taxon>
        <taxon>Craniata</taxon>
        <taxon>Vertebrata</taxon>
        <taxon>Euteleostomi</taxon>
        <taxon>Archelosauria</taxon>
        <taxon>Archosauria</taxon>
        <taxon>Dinosauria</taxon>
        <taxon>Saurischia</taxon>
        <taxon>Theropoda</taxon>
        <taxon>Coelurosauria</taxon>
        <taxon>Aves</taxon>
        <taxon>Neognathae</taxon>
        <taxon>Neoaves</taxon>
        <taxon>Charadriiformes</taxon>
        <taxon>Scolopacidae</taxon>
        <taxon>Calidris</taxon>
    </lineage>
</organism>
<dbReference type="Proteomes" id="UP000694419">
    <property type="component" value="Unplaced"/>
</dbReference>
<keyword evidence="1" id="KW-0472">Membrane</keyword>
<keyword evidence="1" id="KW-0812">Transmembrane</keyword>
<evidence type="ECO:0000313" key="2">
    <source>
        <dbReference type="Ensembl" id="ENSCPGP00000022139.1"/>
    </source>
</evidence>
<reference evidence="2" key="2">
    <citation type="submission" date="2025-09" db="UniProtKB">
        <authorList>
            <consortium name="Ensembl"/>
        </authorList>
    </citation>
    <scope>IDENTIFICATION</scope>
</reference>
<sequence length="79" mass="9258">LVFHVNLSQSSAVNLSADTRKVFDQIEPKFITFLRLMYPAKAAKILIKNTFLFLYIHVCHPFMLPLNNLYHNSFPQMLF</sequence>
<proteinExistence type="predicted"/>
<name>A0A8C3KDB1_9CHAR</name>
<accession>A0A8C3KDB1</accession>
<feature type="transmembrane region" description="Helical" evidence="1">
    <location>
        <begin position="45"/>
        <end position="64"/>
    </location>
</feature>
<protein>
    <submittedName>
        <fullName evidence="2">Uncharacterized protein</fullName>
    </submittedName>
</protein>
<dbReference type="Ensembl" id="ENSCPGT00000024224.1">
    <property type="protein sequence ID" value="ENSCPGP00000022139.1"/>
    <property type="gene ID" value="ENSCPGG00000015386.1"/>
</dbReference>
<reference evidence="2" key="1">
    <citation type="submission" date="2025-08" db="UniProtKB">
        <authorList>
            <consortium name="Ensembl"/>
        </authorList>
    </citation>
    <scope>IDENTIFICATION</scope>
</reference>